<dbReference type="GO" id="GO:0070628">
    <property type="term" value="F:proteasome binding"/>
    <property type="evidence" value="ECO:0007669"/>
    <property type="project" value="TreeGrafter"/>
</dbReference>
<dbReference type="InterPro" id="IPR029071">
    <property type="entry name" value="Ubiquitin-like_domsf"/>
</dbReference>
<comment type="caution">
    <text evidence="2">The sequence shown here is derived from an EMBL/GenBank/DDBJ whole genome shotgun (WGS) entry which is preliminary data.</text>
</comment>
<evidence type="ECO:0000259" key="1">
    <source>
        <dbReference type="PROSITE" id="PS50053"/>
    </source>
</evidence>
<dbReference type="SUPFAM" id="SSF54236">
    <property type="entry name" value="Ubiquitin-like"/>
    <property type="match status" value="3"/>
</dbReference>
<dbReference type="GO" id="GO:0005829">
    <property type="term" value="C:cytosol"/>
    <property type="evidence" value="ECO:0007669"/>
    <property type="project" value="TreeGrafter"/>
</dbReference>
<evidence type="ECO:0000313" key="2">
    <source>
        <dbReference type="EMBL" id="KAG6423900.1"/>
    </source>
</evidence>
<feature type="domain" description="Ubiquitin-like" evidence="1">
    <location>
        <begin position="76"/>
        <end position="151"/>
    </location>
</feature>
<dbReference type="GO" id="GO:0043130">
    <property type="term" value="F:ubiquitin binding"/>
    <property type="evidence" value="ECO:0007669"/>
    <property type="project" value="TreeGrafter"/>
</dbReference>
<evidence type="ECO:0000313" key="3">
    <source>
        <dbReference type="Proteomes" id="UP000298416"/>
    </source>
</evidence>
<dbReference type="GO" id="GO:0005654">
    <property type="term" value="C:nucleoplasm"/>
    <property type="evidence" value="ECO:0007669"/>
    <property type="project" value="TreeGrafter"/>
</dbReference>
<proteinExistence type="predicted"/>
<reference evidence="2" key="2">
    <citation type="submission" date="2020-08" db="EMBL/GenBank/DDBJ databases">
        <title>Plant Genome Project.</title>
        <authorList>
            <person name="Zhang R.-G."/>
        </authorList>
    </citation>
    <scope>NUCLEOTIDE SEQUENCE</scope>
    <source>
        <strain evidence="2">Huo1</strain>
        <tissue evidence="2">Leaf</tissue>
    </source>
</reference>
<accession>A0A8X8Y0F2</accession>
<keyword evidence="3" id="KW-1185">Reference proteome</keyword>
<dbReference type="PANTHER" id="PTHR10621:SF0">
    <property type="entry name" value="UV EXCISION REPAIR PROTEIN RAD23"/>
    <property type="match status" value="1"/>
</dbReference>
<dbReference type="GO" id="GO:0043161">
    <property type="term" value="P:proteasome-mediated ubiquitin-dependent protein catabolic process"/>
    <property type="evidence" value="ECO:0007669"/>
    <property type="project" value="TreeGrafter"/>
</dbReference>
<gene>
    <name evidence="2" type="ORF">SASPL_114307</name>
</gene>
<reference evidence="2" key="1">
    <citation type="submission" date="2018-01" db="EMBL/GenBank/DDBJ databases">
        <authorList>
            <person name="Mao J.F."/>
        </authorList>
    </citation>
    <scope>NUCLEOTIDE SEQUENCE</scope>
    <source>
        <strain evidence="2">Huo1</strain>
        <tissue evidence="2">Leaf</tissue>
    </source>
</reference>
<organism evidence="2">
    <name type="scientific">Salvia splendens</name>
    <name type="common">Scarlet sage</name>
    <dbReference type="NCBI Taxonomy" id="180675"/>
    <lineage>
        <taxon>Eukaryota</taxon>
        <taxon>Viridiplantae</taxon>
        <taxon>Streptophyta</taxon>
        <taxon>Embryophyta</taxon>
        <taxon>Tracheophyta</taxon>
        <taxon>Spermatophyta</taxon>
        <taxon>Magnoliopsida</taxon>
        <taxon>eudicotyledons</taxon>
        <taxon>Gunneridae</taxon>
        <taxon>Pentapetalae</taxon>
        <taxon>asterids</taxon>
        <taxon>lamiids</taxon>
        <taxon>Lamiales</taxon>
        <taxon>Lamiaceae</taxon>
        <taxon>Nepetoideae</taxon>
        <taxon>Mentheae</taxon>
        <taxon>Salviinae</taxon>
        <taxon>Salvia</taxon>
        <taxon>Salvia subgen. Calosphace</taxon>
        <taxon>core Calosphace</taxon>
    </lineage>
</organism>
<dbReference type="CDD" id="cd17039">
    <property type="entry name" value="Ubl_ubiquitin_like"/>
    <property type="match status" value="3"/>
</dbReference>
<dbReference type="Pfam" id="PF00240">
    <property type="entry name" value="ubiquitin"/>
    <property type="match status" value="3"/>
</dbReference>
<dbReference type="AlphaFoldDB" id="A0A8X8Y0F2"/>
<dbReference type="PROSITE" id="PS50053">
    <property type="entry name" value="UBIQUITIN_2"/>
    <property type="match status" value="3"/>
</dbReference>
<name>A0A8X8Y0F2_SALSN</name>
<dbReference type="Proteomes" id="UP000298416">
    <property type="component" value="Unassembled WGS sequence"/>
</dbReference>
<sequence>MKIIINTKLCKFTIDVSTQEPILEIKNKIQGLLGIPAHSQTLTVWDWELIDGLDLEDYPLISDGTNINLSTTSAKMKITVKFSARKMEVEAEQSDTVGRLREKIHMMERTPMRRMALLFNGAEMEDDLRSLREYGVGGGGEVVVLMKAMGEATSRRVAVVVQTSASLMDGARIPVEVKDSSRVGEVREMLVERKLLPLDEYILIHKQRIMREDFSLRWHGVETGDVLYVFKGSVSRAGI</sequence>
<dbReference type="Gene3D" id="3.10.20.90">
    <property type="entry name" value="Phosphatidylinositol 3-kinase Catalytic Subunit, Chain A, domain 1"/>
    <property type="match status" value="3"/>
</dbReference>
<feature type="domain" description="Ubiquitin-like" evidence="1">
    <location>
        <begin position="1"/>
        <end position="63"/>
    </location>
</feature>
<dbReference type="PANTHER" id="PTHR10621">
    <property type="entry name" value="UV EXCISION REPAIR PROTEIN RAD23"/>
    <property type="match status" value="1"/>
</dbReference>
<protein>
    <recommendedName>
        <fullName evidence="1">Ubiquitin-like domain-containing protein</fullName>
    </recommendedName>
</protein>
<dbReference type="InterPro" id="IPR000626">
    <property type="entry name" value="Ubiquitin-like_dom"/>
</dbReference>
<dbReference type="OrthoDB" id="428577at2759"/>
<dbReference type="GO" id="GO:0031593">
    <property type="term" value="F:polyubiquitin modification-dependent protein binding"/>
    <property type="evidence" value="ECO:0007669"/>
    <property type="project" value="TreeGrafter"/>
</dbReference>
<dbReference type="SMART" id="SM00213">
    <property type="entry name" value="UBQ"/>
    <property type="match status" value="3"/>
</dbReference>
<feature type="domain" description="Ubiquitin-like" evidence="1">
    <location>
        <begin position="157"/>
        <end position="229"/>
    </location>
</feature>
<dbReference type="EMBL" id="PNBA02000005">
    <property type="protein sequence ID" value="KAG6423900.1"/>
    <property type="molecule type" value="Genomic_DNA"/>
</dbReference>